<evidence type="ECO:0000313" key="3">
    <source>
        <dbReference type="Proteomes" id="UP000617340"/>
    </source>
</evidence>
<sequence>MEFSNPVSTRMDTLLPNILSICTKQLQKSMGFDIGCPLTLFSLRCLLTKANARWVVLDRAPKPVTSPPTTFPLSLPPPSLLGTTEFP</sequence>
<keyword evidence="3" id="KW-1185">Reference proteome</keyword>
<gene>
    <name evidence="2" type="ORF">HZH68_000922</name>
</gene>
<protein>
    <submittedName>
        <fullName evidence="2">Uncharacterized protein</fullName>
    </submittedName>
</protein>
<feature type="region of interest" description="Disordered" evidence="1">
    <location>
        <begin position="65"/>
        <end position="87"/>
    </location>
</feature>
<reference evidence="2" key="1">
    <citation type="journal article" date="2020" name="G3 (Bethesda)">
        <title>High-Quality Assemblies for Three Invasive Social Wasps from the &lt;i&gt;Vespula&lt;/i&gt; Genus.</title>
        <authorList>
            <person name="Harrop T.W.R."/>
            <person name="Guhlin J."/>
            <person name="McLaughlin G.M."/>
            <person name="Permina E."/>
            <person name="Stockwell P."/>
            <person name="Gilligan J."/>
            <person name="Le Lec M.F."/>
            <person name="Gruber M.A.M."/>
            <person name="Quinn O."/>
            <person name="Lovegrove M."/>
            <person name="Duncan E.J."/>
            <person name="Remnant E.J."/>
            <person name="Van Eeckhoven J."/>
            <person name="Graham B."/>
            <person name="Knapp R.A."/>
            <person name="Langford K.W."/>
            <person name="Kronenberg Z."/>
            <person name="Press M.O."/>
            <person name="Eacker S.M."/>
            <person name="Wilson-Rankin E.E."/>
            <person name="Purcell J."/>
            <person name="Lester P.J."/>
            <person name="Dearden P.K."/>
        </authorList>
    </citation>
    <scope>NUCLEOTIDE SEQUENCE</scope>
    <source>
        <strain evidence="2">Linc-1</strain>
    </source>
</reference>
<evidence type="ECO:0000313" key="2">
    <source>
        <dbReference type="EMBL" id="KAF7418269.1"/>
    </source>
</evidence>
<dbReference type="AlphaFoldDB" id="A0A834NV37"/>
<proteinExistence type="predicted"/>
<evidence type="ECO:0000256" key="1">
    <source>
        <dbReference type="SAM" id="MobiDB-lite"/>
    </source>
</evidence>
<feature type="compositionally biased region" description="Pro residues" evidence="1">
    <location>
        <begin position="65"/>
        <end position="79"/>
    </location>
</feature>
<organism evidence="2 3">
    <name type="scientific">Vespula germanica</name>
    <name type="common">German yellow jacket</name>
    <name type="synonym">Paravespula germanica</name>
    <dbReference type="NCBI Taxonomy" id="30212"/>
    <lineage>
        <taxon>Eukaryota</taxon>
        <taxon>Metazoa</taxon>
        <taxon>Ecdysozoa</taxon>
        <taxon>Arthropoda</taxon>
        <taxon>Hexapoda</taxon>
        <taxon>Insecta</taxon>
        <taxon>Pterygota</taxon>
        <taxon>Neoptera</taxon>
        <taxon>Endopterygota</taxon>
        <taxon>Hymenoptera</taxon>
        <taxon>Apocrita</taxon>
        <taxon>Aculeata</taxon>
        <taxon>Vespoidea</taxon>
        <taxon>Vespidae</taxon>
        <taxon>Vespinae</taxon>
        <taxon>Vespula</taxon>
    </lineage>
</organism>
<dbReference type="EMBL" id="JACSDZ010000001">
    <property type="protein sequence ID" value="KAF7418269.1"/>
    <property type="molecule type" value="Genomic_DNA"/>
</dbReference>
<accession>A0A834NV37</accession>
<comment type="caution">
    <text evidence="2">The sequence shown here is derived from an EMBL/GenBank/DDBJ whole genome shotgun (WGS) entry which is preliminary data.</text>
</comment>
<name>A0A834NV37_VESGE</name>
<dbReference type="Proteomes" id="UP000617340">
    <property type="component" value="Unassembled WGS sequence"/>
</dbReference>